<evidence type="ECO:0000256" key="4">
    <source>
        <dbReference type="ARBA" id="ARBA00022723"/>
    </source>
</evidence>
<evidence type="ECO:0000256" key="10">
    <source>
        <dbReference type="SAM" id="MobiDB-lite"/>
    </source>
</evidence>
<feature type="compositionally biased region" description="Acidic residues" evidence="10">
    <location>
        <begin position="143"/>
        <end position="169"/>
    </location>
</feature>
<dbReference type="EC" id="3.1.3.16" evidence="3"/>
<dbReference type="CDD" id="cd00143">
    <property type="entry name" value="PP2Cc"/>
    <property type="match status" value="1"/>
</dbReference>
<evidence type="ECO:0000256" key="8">
    <source>
        <dbReference type="ARBA" id="ARBA00023211"/>
    </source>
</evidence>
<dbReference type="GO" id="GO:0046872">
    <property type="term" value="F:metal ion binding"/>
    <property type="evidence" value="ECO:0007669"/>
    <property type="project" value="UniProtKB-KW"/>
</dbReference>
<dbReference type="SUPFAM" id="SSF81606">
    <property type="entry name" value="PP2C-like"/>
    <property type="match status" value="1"/>
</dbReference>
<evidence type="ECO:0000256" key="1">
    <source>
        <dbReference type="ARBA" id="ARBA00001936"/>
    </source>
</evidence>
<reference evidence="12" key="1">
    <citation type="submission" date="2025-08" db="UniProtKB">
        <authorList>
            <consortium name="Ensembl"/>
        </authorList>
    </citation>
    <scope>IDENTIFICATION</scope>
</reference>
<dbReference type="InterPro" id="IPR015655">
    <property type="entry name" value="PP2C"/>
</dbReference>
<comment type="similarity">
    <text evidence="2 9">Belongs to the PP2C family.</text>
</comment>
<proteinExistence type="inferred from homology"/>
<dbReference type="PROSITE" id="PS51746">
    <property type="entry name" value="PPM_2"/>
    <property type="match status" value="1"/>
</dbReference>
<keyword evidence="6" id="KW-0460">Magnesium</keyword>
<evidence type="ECO:0000313" key="12">
    <source>
        <dbReference type="Ensembl" id="ENSNMLP00000042504.1"/>
    </source>
</evidence>
<evidence type="ECO:0000256" key="9">
    <source>
        <dbReference type="RuleBase" id="RU003465"/>
    </source>
</evidence>
<dbReference type="Proteomes" id="UP000694523">
    <property type="component" value="Unplaced"/>
</dbReference>
<feature type="compositionally biased region" description="Basic and acidic residues" evidence="10">
    <location>
        <begin position="118"/>
        <end position="127"/>
    </location>
</feature>
<dbReference type="PROSITE" id="PS01032">
    <property type="entry name" value="PPM_1"/>
    <property type="match status" value="1"/>
</dbReference>
<reference evidence="12" key="2">
    <citation type="submission" date="2025-09" db="UniProtKB">
        <authorList>
            <consortium name="Ensembl"/>
        </authorList>
    </citation>
    <scope>IDENTIFICATION</scope>
</reference>
<dbReference type="PANTHER" id="PTHR13832">
    <property type="entry name" value="PROTEIN PHOSPHATASE 2C"/>
    <property type="match status" value="1"/>
</dbReference>
<evidence type="ECO:0000256" key="6">
    <source>
        <dbReference type="ARBA" id="ARBA00022842"/>
    </source>
</evidence>
<organism evidence="12 13">
    <name type="scientific">Neogobius melanostomus</name>
    <name type="common">round goby</name>
    <dbReference type="NCBI Taxonomy" id="47308"/>
    <lineage>
        <taxon>Eukaryota</taxon>
        <taxon>Metazoa</taxon>
        <taxon>Chordata</taxon>
        <taxon>Craniata</taxon>
        <taxon>Vertebrata</taxon>
        <taxon>Euteleostomi</taxon>
        <taxon>Actinopterygii</taxon>
        <taxon>Neopterygii</taxon>
        <taxon>Teleostei</taxon>
        <taxon>Neoteleostei</taxon>
        <taxon>Acanthomorphata</taxon>
        <taxon>Gobiaria</taxon>
        <taxon>Gobiiformes</taxon>
        <taxon>Gobioidei</taxon>
        <taxon>Gobiidae</taxon>
        <taxon>Benthophilinae</taxon>
        <taxon>Neogobiini</taxon>
        <taxon>Neogobius</taxon>
    </lineage>
</organism>
<evidence type="ECO:0000256" key="7">
    <source>
        <dbReference type="ARBA" id="ARBA00022912"/>
    </source>
</evidence>
<name>A0A8C6UX26_9GOBI</name>
<keyword evidence="5 9" id="KW-0378">Hydrolase</keyword>
<accession>A0A8C6UX26</accession>
<dbReference type="Pfam" id="PF00481">
    <property type="entry name" value="PP2C"/>
    <property type="match status" value="2"/>
</dbReference>
<feature type="domain" description="PPM-type phosphatase" evidence="11">
    <location>
        <begin position="23"/>
        <end position="361"/>
    </location>
</feature>
<dbReference type="GO" id="GO:0004722">
    <property type="term" value="F:protein serine/threonine phosphatase activity"/>
    <property type="evidence" value="ECO:0007669"/>
    <property type="project" value="UniProtKB-EC"/>
</dbReference>
<dbReference type="Ensembl" id="ENSNMLT00000047215.1">
    <property type="protein sequence ID" value="ENSNMLP00000042504.1"/>
    <property type="gene ID" value="ENSNMLG00000025900.1"/>
</dbReference>
<dbReference type="GO" id="GO:0005654">
    <property type="term" value="C:nucleoplasm"/>
    <property type="evidence" value="ECO:0007669"/>
    <property type="project" value="TreeGrafter"/>
</dbReference>
<keyword evidence="8" id="KW-0464">Manganese</keyword>
<protein>
    <recommendedName>
        <fullName evidence="3">protein-serine/threonine phosphatase</fullName>
        <ecNumber evidence="3">3.1.3.16</ecNumber>
    </recommendedName>
</protein>
<dbReference type="InterPro" id="IPR000222">
    <property type="entry name" value="PP2C_BS"/>
</dbReference>
<feature type="compositionally biased region" description="Basic and acidic residues" evidence="10">
    <location>
        <begin position="373"/>
        <end position="402"/>
    </location>
</feature>
<dbReference type="AlphaFoldDB" id="A0A8C6UX26"/>
<feature type="region of interest" description="Disordered" evidence="10">
    <location>
        <begin position="118"/>
        <end position="185"/>
    </location>
</feature>
<evidence type="ECO:0000256" key="2">
    <source>
        <dbReference type="ARBA" id="ARBA00006702"/>
    </source>
</evidence>
<dbReference type="SMART" id="SM00332">
    <property type="entry name" value="PP2Cc"/>
    <property type="match status" value="1"/>
</dbReference>
<comment type="cofactor">
    <cofactor evidence="1">
        <name>Mn(2+)</name>
        <dbReference type="ChEBI" id="CHEBI:29035"/>
    </cofactor>
</comment>
<dbReference type="InterPro" id="IPR036457">
    <property type="entry name" value="PPM-type-like_dom_sf"/>
</dbReference>
<evidence type="ECO:0000313" key="13">
    <source>
        <dbReference type="Proteomes" id="UP000694523"/>
    </source>
</evidence>
<dbReference type="FunFam" id="3.60.40.10:FF:000023">
    <property type="entry name" value="Protein phosphatase, Mg2+/Mn2+-dependent, 1G"/>
    <property type="match status" value="1"/>
</dbReference>
<dbReference type="InterPro" id="IPR001932">
    <property type="entry name" value="PPM-type_phosphatase-like_dom"/>
</dbReference>
<keyword evidence="13" id="KW-1185">Reference proteome</keyword>
<dbReference type="Gene3D" id="3.60.40.10">
    <property type="entry name" value="PPM-type phosphatase domain"/>
    <property type="match status" value="1"/>
</dbReference>
<sequence>MGAYLSQPNISKTSSDGGNNNLSFGFSAMQGWRVSMEDAHNCIPDFDEDTSMFSVYDGHGGEEVALYCSKYLPHIIKEQKAYKDGKLQKALEDAFLAIDCKITTEEVIKELVQIAGRPTEEPPTEKVAEEDDRTCVFCKDGSEDGDSSEVEEEDTEEGEDDSEEEDEEMCLPGMDGKEEPGSDSGTTAVVALIRGKQLIVANAGDSRCVVSENGKAVDMSYDHKPEDELELARIKNAGGKVTMDGRVNGGLNLSRAIGDHFYKRNKTLPPEDQMISAMPDVKVLTLNEEHDFMVIACDGIWNVLSSQEVVDFVSERIKPDQNGKTRSLSTIVEELLDHCLAPDTSGDGTGCDNMTCMIVTFQSRPSSVQSDSDETKKRKLQDGSEDCKLEKNGNDSKKAKSD</sequence>
<evidence type="ECO:0000256" key="5">
    <source>
        <dbReference type="ARBA" id="ARBA00022801"/>
    </source>
</evidence>
<evidence type="ECO:0000256" key="3">
    <source>
        <dbReference type="ARBA" id="ARBA00013081"/>
    </source>
</evidence>
<keyword evidence="7 9" id="KW-0904">Protein phosphatase</keyword>
<feature type="region of interest" description="Disordered" evidence="10">
    <location>
        <begin position="363"/>
        <end position="402"/>
    </location>
</feature>
<dbReference type="PANTHER" id="PTHR13832:SF803">
    <property type="entry name" value="PROTEIN PHOSPHATASE 1G"/>
    <property type="match status" value="1"/>
</dbReference>
<evidence type="ECO:0000259" key="11">
    <source>
        <dbReference type="PROSITE" id="PS51746"/>
    </source>
</evidence>
<keyword evidence="4" id="KW-0479">Metal-binding</keyword>